<reference evidence="3 4" key="1">
    <citation type="journal article" date="2018" name="Nat. Biotechnol.">
        <title>A standardized bacterial taxonomy based on genome phylogeny substantially revises the tree of life.</title>
        <authorList>
            <person name="Parks D.H."/>
            <person name="Chuvochina M."/>
            <person name="Waite D.W."/>
            <person name="Rinke C."/>
            <person name="Skarshewski A."/>
            <person name="Chaumeil P.A."/>
            <person name="Hugenholtz P."/>
        </authorList>
    </citation>
    <scope>NUCLEOTIDE SEQUENCE [LARGE SCALE GENOMIC DNA]</scope>
    <source>
        <strain evidence="3">UBA11482</strain>
    </source>
</reference>
<evidence type="ECO:0000259" key="2">
    <source>
        <dbReference type="Pfam" id="PF02775"/>
    </source>
</evidence>
<dbReference type="Gene3D" id="3.40.50.970">
    <property type="match status" value="1"/>
</dbReference>
<name>A0A354M541_9BACT</name>
<dbReference type="Pfam" id="PF02775">
    <property type="entry name" value="TPP_enzyme_C"/>
    <property type="match status" value="1"/>
</dbReference>
<evidence type="ECO:0000313" key="4">
    <source>
        <dbReference type="Proteomes" id="UP000262954"/>
    </source>
</evidence>
<dbReference type="PANTHER" id="PTHR18968">
    <property type="entry name" value="THIAMINE PYROPHOSPHATE ENZYMES"/>
    <property type="match status" value="1"/>
</dbReference>
<gene>
    <name evidence="3" type="ORF">DDY73_11575</name>
</gene>
<dbReference type="SUPFAM" id="SSF52518">
    <property type="entry name" value="Thiamin diphosphate-binding fold (THDP-binding)"/>
    <property type="match status" value="1"/>
</dbReference>
<feature type="non-terminal residue" evidence="3">
    <location>
        <position position="1"/>
    </location>
</feature>
<dbReference type="GO" id="GO:0030976">
    <property type="term" value="F:thiamine pyrophosphate binding"/>
    <property type="evidence" value="ECO:0007669"/>
    <property type="project" value="InterPro"/>
</dbReference>
<comment type="similarity">
    <text evidence="1">Belongs to the TPP enzyme family.</text>
</comment>
<dbReference type="AlphaFoldDB" id="A0A354M541"/>
<dbReference type="GO" id="GO:0005948">
    <property type="term" value="C:acetolactate synthase complex"/>
    <property type="evidence" value="ECO:0007669"/>
    <property type="project" value="TreeGrafter"/>
</dbReference>
<dbReference type="InterPro" id="IPR045229">
    <property type="entry name" value="TPP_enz"/>
</dbReference>
<dbReference type="PANTHER" id="PTHR18968:SF13">
    <property type="entry name" value="ACETOLACTATE SYNTHASE CATALYTIC SUBUNIT, MITOCHONDRIAL"/>
    <property type="match status" value="1"/>
</dbReference>
<dbReference type="InterPro" id="IPR029061">
    <property type="entry name" value="THDP-binding"/>
</dbReference>
<dbReference type="GO" id="GO:0003984">
    <property type="term" value="F:acetolactate synthase activity"/>
    <property type="evidence" value="ECO:0007669"/>
    <property type="project" value="UniProtKB-EC"/>
</dbReference>
<dbReference type="InterPro" id="IPR011766">
    <property type="entry name" value="TPP_enzyme_TPP-bd"/>
</dbReference>
<keyword evidence="3" id="KW-0808">Transferase</keyword>
<organism evidence="3 4">
    <name type="scientific">Coprobacter fastidiosus</name>
    <dbReference type="NCBI Taxonomy" id="1099853"/>
    <lineage>
        <taxon>Bacteria</taxon>
        <taxon>Pseudomonadati</taxon>
        <taxon>Bacteroidota</taxon>
        <taxon>Bacteroidia</taxon>
        <taxon>Bacteroidales</taxon>
        <taxon>Barnesiellaceae</taxon>
        <taxon>Coprobacter</taxon>
    </lineage>
</organism>
<dbReference type="Proteomes" id="UP000262954">
    <property type="component" value="Unassembled WGS sequence"/>
</dbReference>
<dbReference type="EC" id="2.2.1.6" evidence="3"/>
<evidence type="ECO:0000256" key="1">
    <source>
        <dbReference type="ARBA" id="ARBA00007812"/>
    </source>
</evidence>
<comment type="caution">
    <text evidence="3">The sequence shown here is derived from an EMBL/GenBank/DDBJ whole genome shotgun (WGS) entry which is preliminary data.</text>
</comment>
<dbReference type="GO" id="GO:0009097">
    <property type="term" value="P:isoleucine biosynthetic process"/>
    <property type="evidence" value="ECO:0007669"/>
    <property type="project" value="TreeGrafter"/>
</dbReference>
<protein>
    <submittedName>
        <fullName evidence="3">Acetolactate synthase large subunit</fullName>
        <ecNumber evidence="3">2.2.1.6</ecNumber>
    </submittedName>
</protein>
<feature type="domain" description="Thiamine pyrophosphate enzyme TPP-binding" evidence="2">
    <location>
        <begin position="1"/>
        <end position="123"/>
    </location>
</feature>
<evidence type="ECO:0000313" key="3">
    <source>
        <dbReference type="EMBL" id="HBJ09630.1"/>
    </source>
</evidence>
<dbReference type="GO" id="GO:0009099">
    <property type="term" value="P:L-valine biosynthetic process"/>
    <property type="evidence" value="ECO:0007669"/>
    <property type="project" value="TreeGrafter"/>
</dbReference>
<sequence>GLGTMGFGLPAAIGAKMGAPERTVCFFTGDGGIQMTIQELGTVMQTGTDIKIIILNNNFLGMVRQWQELFFEKRYSETHMLNPDFKAIAAAYGIKGRDVTDRSQLDEAIAEMIAHKGAYLLNVAVEEEGMVFPMIPAGGCVTDILLNSTEKY</sequence>
<dbReference type="EMBL" id="DNWC01000150">
    <property type="protein sequence ID" value="HBJ09630.1"/>
    <property type="molecule type" value="Genomic_DNA"/>
</dbReference>
<dbReference type="GO" id="GO:0050660">
    <property type="term" value="F:flavin adenine dinucleotide binding"/>
    <property type="evidence" value="ECO:0007669"/>
    <property type="project" value="TreeGrafter"/>
</dbReference>
<accession>A0A354M541</accession>
<proteinExistence type="inferred from homology"/>